<evidence type="ECO:0000256" key="5">
    <source>
        <dbReference type="ARBA" id="ARBA00021006"/>
    </source>
</evidence>
<keyword evidence="14 17" id="KW-0496">Mitochondrion</keyword>
<comment type="function">
    <text evidence="17">Core subunit of the mitochondrial membrane respiratory chain NADH dehydrogenase (Complex I) which catalyzes electron transfer from NADH through the respiratory chain, using ubiquinone as an electron acceptor. Essential for the catalytic activity and assembly of complex I.</text>
</comment>
<keyword evidence="12 17" id="KW-0520">NAD</keyword>
<evidence type="ECO:0000256" key="17">
    <source>
        <dbReference type="RuleBase" id="RU003297"/>
    </source>
</evidence>
<feature type="transmembrane region" description="Helical" evidence="17">
    <location>
        <begin position="262"/>
        <end position="280"/>
    </location>
</feature>
<keyword evidence="7 17" id="KW-0679">Respiratory chain</keyword>
<dbReference type="GO" id="GO:0015990">
    <property type="term" value="P:electron transport coupled proton transport"/>
    <property type="evidence" value="ECO:0007669"/>
    <property type="project" value="TreeGrafter"/>
</dbReference>
<feature type="transmembrane region" description="Helical" evidence="17">
    <location>
        <begin position="178"/>
        <end position="198"/>
    </location>
</feature>
<evidence type="ECO:0000256" key="14">
    <source>
        <dbReference type="ARBA" id="ARBA00023128"/>
    </source>
</evidence>
<evidence type="ECO:0000313" key="20">
    <source>
        <dbReference type="EMBL" id="ATU74593.1"/>
    </source>
</evidence>
<evidence type="ECO:0000256" key="4">
    <source>
        <dbReference type="ARBA" id="ARBA00012944"/>
    </source>
</evidence>
<feature type="transmembrane region" description="Helical" evidence="17">
    <location>
        <begin position="78"/>
        <end position="95"/>
    </location>
</feature>
<feature type="transmembrane region" description="Helical" evidence="17">
    <location>
        <begin position="145"/>
        <end position="166"/>
    </location>
</feature>
<comment type="subcellular location">
    <subcellularLocation>
        <location evidence="2 17">Mitochondrion membrane</location>
        <topology evidence="2 17">Multi-pass membrane protein</topology>
    </subcellularLocation>
</comment>
<dbReference type="InterPro" id="IPR001750">
    <property type="entry name" value="ND/Mrp_TM"/>
</dbReference>
<evidence type="ECO:0000256" key="9">
    <source>
        <dbReference type="ARBA" id="ARBA00022967"/>
    </source>
</evidence>
<evidence type="ECO:0000256" key="7">
    <source>
        <dbReference type="ARBA" id="ARBA00022660"/>
    </source>
</evidence>
<feature type="transmembrane region" description="Helical" evidence="17">
    <location>
        <begin position="31"/>
        <end position="49"/>
    </location>
</feature>
<dbReference type="EC" id="7.1.1.2" evidence="4 17"/>
<dbReference type="GO" id="GO:0042773">
    <property type="term" value="P:ATP synthesis coupled electron transport"/>
    <property type="evidence" value="ECO:0007669"/>
    <property type="project" value="InterPro"/>
</dbReference>
<evidence type="ECO:0000256" key="15">
    <source>
        <dbReference type="ARBA" id="ARBA00023136"/>
    </source>
</evidence>
<evidence type="ECO:0000256" key="10">
    <source>
        <dbReference type="ARBA" id="ARBA00022982"/>
    </source>
</evidence>
<evidence type="ECO:0000256" key="13">
    <source>
        <dbReference type="ARBA" id="ARBA00023075"/>
    </source>
</evidence>
<comment type="catalytic activity">
    <reaction evidence="16 17">
        <text>a ubiquinone + NADH + 5 H(+)(in) = a ubiquinol + NAD(+) + 4 H(+)(out)</text>
        <dbReference type="Rhea" id="RHEA:29091"/>
        <dbReference type="Rhea" id="RHEA-COMP:9565"/>
        <dbReference type="Rhea" id="RHEA-COMP:9566"/>
        <dbReference type="ChEBI" id="CHEBI:15378"/>
        <dbReference type="ChEBI" id="CHEBI:16389"/>
        <dbReference type="ChEBI" id="CHEBI:17976"/>
        <dbReference type="ChEBI" id="CHEBI:57540"/>
        <dbReference type="ChEBI" id="CHEBI:57945"/>
        <dbReference type="EC" id="7.1.1.2"/>
    </reaction>
</comment>
<dbReference type="InterPro" id="IPR003918">
    <property type="entry name" value="NADH_UbQ_OxRdtase"/>
</dbReference>
<feature type="transmembrane region" description="Helical" evidence="17">
    <location>
        <begin position="301"/>
        <end position="321"/>
    </location>
</feature>
<dbReference type="GO" id="GO:0048039">
    <property type="term" value="F:ubiquinone binding"/>
    <property type="evidence" value="ECO:0007669"/>
    <property type="project" value="TreeGrafter"/>
</dbReference>
<feature type="transmembrane region" description="Helical" evidence="17">
    <location>
        <begin position="210"/>
        <end position="228"/>
    </location>
</feature>
<evidence type="ECO:0000313" key="19">
    <source>
        <dbReference type="EMBL" id="ATU74580.1"/>
    </source>
</evidence>
<gene>
    <name evidence="19" type="primary">nad4</name>
</gene>
<evidence type="ECO:0000256" key="8">
    <source>
        <dbReference type="ARBA" id="ARBA00022692"/>
    </source>
</evidence>
<dbReference type="PANTHER" id="PTHR43507">
    <property type="entry name" value="NADH-UBIQUINONE OXIDOREDUCTASE CHAIN 4"/>
    <property type="match status" value="1"/>
</dbReference>
<dbReference type="Pfam" id="PF00361">
    <property type="entry name" value="Proton_antipo_M"/>
    <property type="match status" value="1"/>
</dbReference>
<keyword evidence="8 17" id="KW-0812">Transmembrane</keyword>
<geneLocation type="mitochondrion" evidence="19"/>
<evidence type="ECO:0000256" key="12">
    <source>
        <dbReference type="ARBA" id="ARBA00023027"/>
    </source>
</evidence>
<protein>
    <recommendedName>
        <fullName evidence="5 17">NADH-ubiquinone oxidoreductase chain 4</fullName>
        <ecNumber evidence="4 17">7.1.1.2</ecNumber>
    </recommendedName>
</protein>
<comment type="function">
    <text evidence="1">Core subunit of the mitochondrial membrane respiratory chain NADH dehydrogenase (Complex I) that is believed to belong to the minimal assembly required for catalysis. Complex I functions in the transfer of electrons from NADH to the respiratory chain. The immediate electron acceptor for the enzyme is believed to be ubiquinone.</text>
</comment>
<feature type="transmembrane region" description="Helical" evidence="17">
    <location>
        <begin position="107"/>
        <end position="133"/>
    </location>
</feature>
<reference evidence="19" key="1">
    <citation type="submission" date="2017-02" db="EMBL/GenBank/DDBJ databases">
        <title>Mitochondrial genome organization varies among different groups of the booklouse, Liposcelis bostrychophila.</title>
        <authorList>
            <person name="Feng S.Q."/>
            <person name="Yang Q.Q."/>
            <person name="Li Z.H."/>
        </authorList>
    </citation>
    <scope>NUCLEOTIDE SEQUENCE</scope>
    <source>
        <strain evidence="19">HLM</strain>
        <strain evidence="20">SY</strain>
    </source>
</reference>
<sequence length="402" mass="47073">MIQILILTLFFYFFLKEEAYLIFNWFYCDKASLILNFLNLIILLAFFSMKISSRNYALLILLWLDMALMFTSSSLIQMYIFFELSLVPIFLVIFNSGKQYERLKAGIYLFFFTLTSSLPLLISSIFLLNYLKYFNESSIQLNSKIFLLMFLAFMVKLPIFFVHMWLPKAHVEAPVYGSMVLASLMLKLGGLGLMKVMYFSYKFWMKVNQIFISLFMIGAITAALYCFFQPDLKILIAVSSVSHMTFLFCGLSTFFYESWIGSLLMMACHGFLSPAMFYAANSFYVRVKTRSIYFSKPHFSFYMPMLIFMIYIINFCVPPSLNFFSEIFLSMSLISWSKPMIYSVYAYMILSMLYSIYVFIFSSKHTGHVINPSPLTLSEYKVLIFLVYFSFFSSLMINKFLI</sequence>
<organism evidence="19">
    <name type="scientific">Liposcelis bostrychophila</name>
    <name type="common">Booklouse</name>
    <dbReference type="NCBI Taxonomy" id="185214"/>
    <lineage>
        <taxon>Eukaryota</taxon>
        <taxon>Metazoa</taxon>
        <taxon>Ecdysozoa</taxon>
        <taxon>Arthropoda</taxon>
        <taxon>Hexapoda</taxon>
        <taxon>Insecta</taxon>
        <taxon>Pterygota</taxon>
        <taxon>Neoptera</taxon>
        <taxon>Paraneoptera</taxon>
        <taxon>Psocodea</taxon>
        <taxon>Troctomorpha</taxon>
        <taxon>Liposcelidetae</taxon>
        <taxon>Liposcelididae</taxon>
        <taxon>Liposcelis</taxon>
    </lineage>
</organism>
<keyword evidence="15 17" id="KW-0472">Membrane</keyword>
<name>A0A3Q8C385_LIPBO</name>
<evidence type="ECO:0000256" key="16">
    <source>
        <dbReference type="ARBA" id="ARBA00049551"/>
    </source>
</evidence>
<dbReference type="EMBL" id="KY656894">
    <property type="protein sequence ID" value="ATU74580.1"/>
    <property type="molecule type" value="Genomic_DNA"/>
</dbReference>
<dbReference type="AlphaFoldDB" id="A0A3Q8C385"/>
<keyword evidence="13 17" id="KW-0830">Ubiquinone</keyword>
<keyword evidence="9" id="KW-1278">Translocase</keyword>
<dbReference type="PRINTS" id="PR01437">
    <property type="entry name" value="NUOXDRDTASE4"/>
</dbReference>
<evidence type="ECO:0000256" key="6">
    <source>
        <dbReference type="ARBA" id="ARBA00022448"/>
    </source>
</evidence>
<accession>A0A3Q8C385</accession>
<evidence type="ECO:0000256" key="11">
    <source>
        <dbReference type="ARBA" id="ARBA00022989"/>
    </source>
</evidence>
<comment type="similarity">
    <text evidence="3 17">Belongs to the complex I subunit 4 family.</text>
</comment>
<dbReference type="PANTHER" id="PTHR43507:SF20">
    <property type="entry name" value="NADH-UBIQUINONE OXIDOREDUCTASE CHAIN 4"/>
    <property type="match status" value="1"/>
</dbReference>
<dbReference type="EMBL" id="KY656896">
    <property type="protein sequence ID" value="ATU74593.1"/>
    <property type="molecule type" value="Genomic_DNA"/>
</dbReference>
<evidence type="ECO:0000256" key="1">
    <source>
        <dbReference type="ARBA" id="ARBA00003257"/>
    </source>
</evidence>
<evidence type="ECO:0000256" key="2">
    <source>
        <dbReference type="ARBA" id="ARBA00004225"/>
    </source>
</evidence>
<feature type="transmembrane region" description="Helical" evidence="17">
    <location>
        <begin position="382"/>
        <end position="401"/>
    </location>
</feature>
<proteinExistence type="inferred from homology"/>
<dbReference type="GO" id="GO:0008137">
    <property type="term" value="F:NADH dehydrogenase (ubiquinone) activity"/>
    <property type="evidence" value="ECO:0007669"/>
    <property type="project" value="UniProtKB-UniRule"/>
</dbReference>
<feature type="domain" description="NADH:quinone oxidoreductase/Mrp antiporter transmembrane" evidence="18">
    <location>
        <begin position="72"/>
        <end position="344"/>
    </location>
</feature>
<dbReference type="GO" id="GO:0031966">
    <property type="term" value="C:mitochondrial membrane"/>
    <property type="evidence" value="ECO:0007669"/>
    <property type="project" value="UniProtKB-SubCell"/>
</dbReference>
<feature type="transmembrane region" description="Helical" evidence="17">
    <location>
        <begin position="235"/>
        <end position="256"/>
    </location>
</feature>
<dbReference type="GO" id="GO:0003954">
    <property type="term" value="F:NADH dehydrogenase activity"/>
    <property type="evidence" value="ECO:0007669"/>
    <property type="project" value="TreeGrafter"/>
</dbReference>
<evidence type="ECO:0000256" key="3">
    <source>
        <dbReference type="ARBA" id="ARBA00009025"/>
    </source>
</evidence>
<keyword evidence="10 17" id="KW-0249">Electron transport</keyword>
<keyword evidence="11 17" id="KW-1133">Transmembrane helix</keyword>
<keyword evidence="6 17" id="KW-0813">Transport</keyword>
<evidence type="ECO:0000259" key="18">
    <source>
        <dbReference type="Pfam" id="PF00361"/>
    </source>
</evidence>
<feature type="transmembrane region" description="Helical" evidence="17">
    <location>
        <begin position="341"/>
        <end position="361"/>
    </location>
</feature>